<evidence type="ECO:0000313" key="4">
    <source>
        <dbReference type="EMBL" id="TGG88401.1"/>
    </source>
</evidence>
<dbReference type="OrthoDB" id="9816297at2"/>
<keyword evidence="5" id="KW-1185">Reference proteome</keyword>
<dbReference type="EMBL" id="FMYV01000002">
    <property type="protein sequence ID" value="SDC25143.1"/>
    <property type="molecule type" value="Genomic_DNA"/>
</dbReference>
<dbReference type="RefSeq" id="WP_091402878.1">
    <property type="nucleotide sequence ID" value="NZ_FMYV01000002.1"/>
</dbReference>
<gene>
    <name evidence="4" type="ORF">E4650_04985</name>
    <name evidence="3" type="ORF">SAMN04488588_0715</name>
</gene>
<evidence type="ECO:0000313" key="3">
    <source>
        <dbReference type="EMBL" id="SDC25143.1"/>
    </source>
</evidence>
<keyword evidence="3" id="KW-0282">Flagellum</keyword>
<dbReference type="AlphaFoldDB" id="A0A1G6K2I7"/>
<dbReference type="GO" id="GO:0005524">
    <property type="term" value="F:ATP binding"/>
    <property type="evidence" value="ECO:0007669"/>
    <property type="project" value="UniProtKB-KW"/>
</dbReference>
<dbReference type="InterPro" id="IPR027417">
    <property type="entry name" value="P-loop_NTPase"/>
</dbReference>
<dbReference type="Proteomes" id="UP000297288">
    <property type="component" value="Unassembled WGS sequence"/>
</dbReference>
<evidence type="ECO:0000256" key="2">
    <source>
        <dbReference type="ARBA" id="ARBA00022840"/>
    </source>
</evidence>
<keyword evidence="2" id="KW-0067">ATP-binding</keyword>
<dbReference type="GO" id="GO:0009898">
    <property type="term" value="C:cytoplasmic side of plasma membrane"/>
    <property type="evidence" value="ECO:0007669"/>
    <property type="project" value="TreeGrafter"/>
</dbReference>
<accession>A0A1G6K2I7</accession>
<dbReference type="Proteomes" id="UP000199322">
    <property type="component" value="Unassembled WGS sequence"/>
</dbReference>
<protein>
    <submittedName>
        <fullName evidence="3">Flagellar biosynthesis protein FlhG</fullName>
    </submittedName>
    <submittedName>
        <fullName evidence="4">MinD/ParA family protein</fullName>
    </submittedName>
</protein>
<dbReference type="InterPro" id="IPR050625">
    <property type="entry name" value="ParA/MinD_ATPase"/>
</dbReference>
<sequence length="283" mass="31791">MSPGYQDQAESLRSQFKKSDTKIISISGGKGGVGKSVFAVNLSAELAKREKSVLLFDSDAGFANAAILLGKNVKYNMSDYIDGRATLDQCIQETKYGVDVISSGFDFKDWKLFQNGFTSSMTEDFFLKAKDHDYLIIDIGAGYSDKLNSFYLASDKIFLITIPEPTAIVNAYTLIKALSFIGVHSELDIILNMIREKSEIEPVKQVIKKTVSNFLGKDIANFYDVYYDKRVHDSIKSQTPIVNQNINNKFKKSLELIVDDILNIEPNNEKSFTKRFKNIFGMS</sequence>
<reference evidence="3 5" key="1">
    <citation type="submission" date="2016-10" db="EMBL/GenBank/DDBJ databases">
        <authorList>
            <person name="de Groot N.N."/>
        </authorList>
    </citation>
    <scope>NUCLEOTIDE SEQUENCE [LARGE SCALE GENOMIC DNA]</scope>
    <source>
        <strain evidence="3 5">WG14</strain>
    </source>
</reference>
<dbReference type="PIRSF" id="PIRSF003092">
    <property type="entry name" value="MinD"/>
    <property type="match status" value="1"/>
</dbReference>
<reference evidence="4 6" key="2">
    <citation type="submission" date="2019-04" db="EMBL/GenBank/DDBJ databases">
        <title>Draft genome sequence data and analysis of a Fermenting Bacterium, Geotoga petraea strain HO-Geo1, isolated from heavy-oil petroleum reservoir in Russia.</title>
        <authorList>
            <person name="Grouzdev D.S."/>
            <person name="Semenova E.M."/>
            <person name="Sokolova D.S."/>
            <person name="Tourova T.P."/>
            <person name="Poltaraus A.B."/>
            <person name="Nazina T.N."/>
        </authorList>
    </citation>
    <scope>NUCLEOTIDE SEQUENCE [LARGE SCALE GENOMIC DNA]</scope>
    <source>
        <strain evidence="4 6">HO-Geo1</strain>
    </source>
</reference>
<dbReference type="InterPro" id="IPR033756">
    <property type="entry name" value="YlxH/NBP35"/>
</dbReference>
<keyword evidence="1" id="KW-0547">Nucleotide-binding</keyword>
<dbReference type="EMBL" id="SRME01000002">
    <property type="protein sequence ID" value="TGG88401.1"/>
    <property type="molecule type" value="Genomic_DNA"/>
</dbReference>
<dbReference type="GO" id="GO:0005829">
    <property type="term" value="C:cytosol"/>
    <property type="evidence" value="ECO:0007669"/>
    <property type="project" value="TreeGrafter"/>
</dbReference>
<dbReference type="STRING" id="28234.SAMN04488588_0715"/>
<evidence type="ECO:0000256" key="1">
    <source>
        <dbReference type="ARBA" id="ARBA00022741"/>
    </source>
</evidence>
<keyword evidence="3" id="KW-0966">Cell projection</keyword>
<dbReference type="InterPro" id="IPR025501">
    <property type="entry name" value="MinD_FleN"/>
</dbReference>
<organism evidence="3 5">
    <name type="scientific">Geotoga petraea</name>
    <dbReference type="NCBI Taxonomy" id="28234"/>
    <lineage>
        <taxon>Bacteria</taxon>
        <taxon>Thermotogati</taxon>
        <taxon>Thermotogota</taxon>
        <taxon>Thermotogae</taxon>
        <taxon>Petrotogales</taxon>
        <taxon>Petrotogaceae</taxon>
        <taxon>Geotoga</taxon>
    </lineage>
</organism>
<dbReference type="Gene3D" id="3.40.50.300">
    <property type="entry name" value="P-loop containing nucleotide triphosphate hydrolases"/>
    <property type="match status" value="1"/>
</dbReference>
<dbReference type="GO" id="GO:0051782">
    <property type="term" value="P:negative regulation of cell division"/>
    <property type="evidence" value="ECO:0007669"/>
    <property type="project" value="TreeGrafter"/>
</dbReference>
<dbReference type="SUPFAM" id="SSF52540">
    <property type="entry name" value="P-loop containing nucleoside triphosphate hydrolases"/>
    <property type="match status" value="1"/>
</dbReference>
<evidence type="ECO:0000313" key="5">
    <source>
        <dbReference type="Proteomes" id="UP000199322"/>
    </source>
</evidence>
<dbReference type="PANTHER" id="PTHR43384:SF4">
    <property type="entry name" value="CELLULOSE BIOSYNTHESIS PROTEIN BCSQ-RELATED"/>
    <property type="match status" value="1"/>
</dbReference>
<evidence type="ECO:0000313" key="6">
    <source>
        <dbReference type="Proteomes" id="UP000297288"/>
    </source>
</evidence>
<dbReference type="PANTHER" id="PTHR43384">
    <property type="entry name" value="SEPTUM SITE-DETERMINING PROTEIN MIND HOMOLOG, CHLOROPLASTIC-RELATED"/>
    <property type="match status" value="1"/>
</dbReference>
<name>A0A1G6K2I7_9BACT</name>
<proteinExistence type="predicted"/>
<dbReference type="GO" id="GO:0016887">
    <property type="term" value="F:ATP hydrolysis activity"/>
    <property type="evidence" value="ECO:0007669"/>
    <property type="project" value="TreeGrafter"/>
</dbReference>
<keyword evidence="3" id="KW-0969">Cilium</keyword>
<dbReference type="Pfam" id="PF10609">
    <property type="entry name" value="ParA"/>
    <property type="match status" value="1"/>
</dbReference>